<dbReference type="AlphaFoldDB" id="A0A6S5CQ72"/>
<dbReference type="EMBL" id="AP022227">
    <property type="protein sequence ID" value="BBT41142.1"/>
    <property type="molecule type" value="Genomic_DNA"/>
</dbReference>
<sequence length="172" mass="18854">MMDSAPLNNGALQDFLLDAQVWLTKTQECLQHLELIDNDPDACQCLNETLDTLARRADALGLLEVARYTAALQQLLAPVCQQQHHLGEQALSTLHACMNLLAWQLELVDATTGRLNLDTAEQSLLLEELANALGQPRPELCGPCQSRGDLCTHPHLSQTHLASSVVVPGHRH</sequence>
<gene>
    <name evidence="1" type="ORF">WP8W18C01_34830</name>
</gene>
<evidence type="ECO:0000313" key="2">
    <source>
        <dbReference type="Proteomes" id="UP000515680"/>
    </source>
</evidence>
<dbReference type="GO" id="GO:0000160">
    <property type="term" value="P:phosphorelay signal transduction system"/>
    <property type="evidence" value="ECO:0007669"/>
    <property type="project" value="InterPro"/>
</dbReference>
<evidence type="ECO:0000313" key="1">
    <source>
        <dbReference type="EMBL" id="BBT41142.1"/>
    </source>
</evidence>
<dbReference type="Proteomes" id="UP000515680">
    <property type="component" value="Chromosome"/>
</dbReference>
<dbReference type="SUPFAM" id="SSF47226">
    <property type="entry name" value="Histidine-containing phosphotransfer domain, HPT domain"/>
    <property type="match status" value="1"/>
</dbReference>
<organism evidence="1 2">
    <name type="scientific">Pseudomonas putida</name>
    <name type="common">Arthrobacter siderocapsulatus</name>
    <dbReference type="NCBI Taxonomy" id="303"/>
    <lineage>
        <taxon>Bacteria</taxon>
        <taxon>Pseudomonadati</taxon>
        <taxon>Pseudomonadota</taxon>
        <taxon>Gammaproteobacteria</taxon>
        <taxon>Pseudomonadales</taxon>
        <taxon>Pseudomonadaceae</taxon>
        <taxon>Pseudomonas</taxon>
    </lineage>
</organism>
<dbReference type="Gene3D" id="1.20.120.160">
    <property type="entry name" value="HPT domain"/>
    <property type="match status" value="1"/>
</dbReference>
<dbReference type="InterPro" id="IPR036641">
    <property type="entry name" value="HPT_dom_sf"/>
</dbReference>
<name>A0A6S5CQ72_PSEPU</name>
<proteinExistence type="predicted"/>
<reference evidence="1 2" key="1">
    <citation type="submission" date="2019-12" db="EMBL/GenBank/DDBJ databases">
        <title>complete genome sequences of Pseudomonas putida str. WP8-W18-CRE-01 isolated from wastewater treatment plant effluent.</title>
        <authorList>
            <person name="Sekizuka T."/>
            <person name="Itokawa K."/>
            <person name="Yatsu K."/>
            <person name="Inamine Y."/>
            <person name="Kuroda M."/>
        </authorList>
    </citation>
    <scope>NUCLEOTIDE SEQUENCE [LARGE SCALE GENOMIC DNA]</scope>
    <source>
        <strain evidence="1 2">WP8-W18-CRE-01</strain>
    </source>
</reference>
<accession>A0A6S5CQ72</accession>
<protein>
    <submittedName>
        <fullName evidence="1">Uncharacterized protein</fullName>
    </submittedName>
</protein>